<proteinExistence type="predicted"/>
<evidence type="ECO:0000313" key="3">
    <source>
        <dbReference type="Proteomes" id="UP001064933"/>
    </source>
</evidence>
<accession>A0ABY6AZC3</accession>
<evidence type="ECO:0000256" key="1">
    <source>
        <dbReference type="SAM" id="Phobius"/>
    </source>
</evidence>
<gene>
    <name evidence="2" type="ORF">N4261_25500</name>
</gene>
<reference evidence="2" key="1">
    <citation type="submission" date="2022-10" db="EMBL/GenBank/DDBJ databases">
        <title>Characterization and whole genome sequencing of a new Roseateles species, isolated from fresh water.</title>
        <authorList>
            <person name="Guliayeva D.Y."/>
            <person name="Akhremchuk A.E."/>
            <person name="Sikolenko M.A."/>
            <person name="Valentovich L.N."/>
            <person name="Sidarenka A.V."/>
        </authorList>
    </citation>
    <scope>NUCLEOTIDE SEQUENCE</scope>
    <source>
        <strain evidence="2">BIM B-1768</strain>
    </source>
</reference>
<dbReference type="RefSeq" id="WP_261758044.1">
    <property type="nucleotide sequence ID" value="NZ_CP104562.2"/>
</dbReference>
<keyword evidence="1" id="KW-0472">Membrane</keyword>
<keyword evidence="1" id="KW-1133">Transmembrane helix</keyword>
<dbReference type="Proteomes" id="UP001064933">
    <property type="component" value="Chromosome"/>
</dbReference>
<keyword evidence="3" id="KW-1185">Reference proteome</keyword>
<evidence type="ECO:0000313" key="2">
    <source>
        <dbReference type="EMBL" id="UXH78263.1"/>
    </source>
</evidence>
<organism evidence="2 3">
    <name type="scientific">Roseateles amylovorans</name>
    <dbReference type="NCBI Taxonomy" id="2978473"/>
    <lineage>
        <taxon>Bacteria</taxon>
        <taxon>Pseudomonadati</taxon>
        <taxon>Pseudomonadota</taxon>
        <taxon>Betaproteobacteria</taxon>
        <taxon>Burkholderiales</taxon>
        <taxon>Sphaerotilaceae</taxon>
        <taxon>Roseateles</taxon>
    </lineage>
</organism>
<feature type="transmembrane region" description="Helical" evidence="1">
    <location>
        <begin position="215"/>
        <end position="233"/>
    </location>
</feature>
<feature type="transmembrane region" description="Helical" evidence="1">
    <location>
        <begin position="186"/>
        <end position="206"/>
    </location>
</feature>
<dbReference type="InterPro" id="IPR025333">
    <property type="entry name" value="DUF4239"/>
</dbReference>
<protein>
    <submittedName>
        <fullName evidence="2">DUF4239 domain-containing protein</fullName>
    </submittedName>
</protein>
<keyword evidence="1" id="KW-0812">Transmembrane</keyword>
<dbReference type="Pfam" id="PF14023">
    <property type="entry name" value="Bestrophin-like"/>
    <property type="match status" value="1"/>
</dbReference>
<feature type="transmembrane region" description="Helical" evidence="1">
    <location>
        <begin position="12"/>
        <end position="36"/>
    </location>
</feature>
<sequence length="263" mass="29499">MPLWIYQLPVWQFGVLLMTGWMVPAMASFEVIHRFLKPRFEEADKGLAMTLLALVATLNSLLLAFCAVSVWDAYRSADNAVSNEAVTISELARDLGVLGTPAALAARERLREYTRSIVDDEWVKMQKEPGHRDNGDRINRIFRALQTVEPTTPAQTILLTEIWARMNEVLKFRLDRVSASELSVPATLWFVVIAGGVLSLMPMLVLPPTAFNRTAVALLSCSTGLVFFFIVQMDRPFVGEQSVSPQPYEISLQEMAQWDLGPR</sequence>
<dbReference type="EMBL" id="CP104562">
    <property type="protein sequence ID" value="UXH78263.1"/>
    <property type="molecule type" value="Genomic_DNA"/>
</dbReference>
<feature type="transmembrane region" description="Helical" evidence="1">
    <location>
        <begin position="48"/>
        <end position="71"/>
    </location>
</feature>
<name>A0ABY6AZC3_9BURK</name>